<dbReference type="EMBL" id="CAJNOG010000245">
    <property type="protein sequence ID" value="CAF1111892.1"/>
    <property type="molecule type" value="Genomic_DNA"/>
</dbReference>
<comment type="caution">
    <text evidence="1">The sequence shown here is derived from an EMBL/GenBank/DDBJ whole genome shotgun (WGS) entry which is preliminary data.</text>
</comment>
<sequence>MRNYYGVYYRCIELDKQDFNAFAGIFSSNNTDKLVKNLLLRATALKLDITQTEYIDLAYEMISSETVNNVGIGTSLELDKQDFGAFTGIFSLNNIDKLIKNLLSRATAFKLDITQPEDIDHAYEMISSKTVNNVGIGTCKYIN</sequence>
<organism evidence="1 2">
    <name type="scientific">Adineta steineri</name>
    <dbReference type="NCBI Taxonomy" id="433720"/>
    <lineage>
        <taxon>Eukaryota</taxon>
        <taxon>Metazoa</taxon>
        <taxon>Spiralia</taxon>
        <taxon>Gnathifera</taxon>
        <taxon>Rotifera</taxon>
        <taxon>Eurotatoria</taxon>
        <taxon>Bdelloidea</taxon>
        <taxon>Adinetida</taxon>
        <taxon>Adinetidae</taxon>
        <taxon>Adineta</taxon>
    </lineage>
</organism>
<proteinExistence type="predicted"/>
<protein>
    <submittedName>
        <fullName evidence="1">Uncharacterized protein</fullName>
    </submittedName>
</protein>
<dbReference type="Proteomes" id="UP000663845">
    <property type="component" value="Unassembled WGS sequence"/>
</dbReference>
<gene>
    <name evidence="1" type="ORF">JYZ213_LOCUS21973</name>
</gene>
<dbReference type="AlphaFoldDB" id="A0A814PY25"/>
<name>A0A814PY25_9BILA</name>
<evidence type="ECO:0000313" key="2">
    <source>
        <dbReference type="Proteomes" id="UP000663845"/>
    </source>
</evidence>
<accession>A0A814PY25</accession>
<evidence type="ECO:0000313" key="1">
    <source>
        <dbReference type="EMBL" id="CAF1111892.1"/>
    </source>
</evidence>
<reference evidence="1" key="1">
    <citation type="submission" date="2021-02" db="EMBL/GenBank/DDBJ databases">
        <authorList>
            <person name="Nowell W R."/>
        </authorList>
    </citation>
    <scope>NUCLEOTIDE SEQUENCE</scope>
</reference>